<feature type="compositionally biased region" description="Gly residues" evidence="1">
    <location>
        <begin position="41"/>
        <end position="50"/>
    </location>
</feature>
<proteinExistence type="predicted"/>
<dbReference type="Proteomes" id="UP000828390">
    <property type="component" value="Unassembled WGS sequence"/>
</dbReference>
<comment type="caution">
    <text evidence="2">The sequence shown here is derived from an EMBL/GenBank/DDBJ whole genome shotgun (WGS) entry which is preliminary data.</text>
</comment>
<protein>
    <submittedName>
        <fullName evidence="2">Uncharacterized protein</fullName>
    </submittedName>
</protein>
<feature type="region of interest" description="Disordered" evidence="1">
    <location>
        <begin position="27"/>
        <end position="50"/>
    </location>
</feature>
<sequence>MAQCVSQESRERFQAMLGLCLVGLSSDNNSTRKQREMSGHVGPGLGRAVL</sequence>
<accession>A0A9D4NP09</accession>
<reference evidence="2" key="2">
    <citation type="submission" date="2020-11" db="EMBL/GenBank/DDBJ databases">
        <authorList>
            <person name="McCartney M.A."/>
            <person name="Auch B."/>
            <person name="Kono T."/>
            <person name="Mallez S."/>
            <person name="Becker A."/>
            <person name="Gohl D.M."/>
            <person name="Silverstein K.A.T."/>
            <person name="Koren S."/>
            <person name="Bechman K.B."/>
            <person name="Herman A."/>
            <person name="Abrahante J.E."/>
            <person name="Garbe J."/>
        </authorList>
    </citation>
    <scope>NUCLEOTIDE SEQUENCE</scope>
    <source>
        <strain evidence="2">Duluth1</strain>
        <tissue evidence="2">Whole animal</tissue>
    </source>
</reference>
<name>A0A9D4NP09_DREPO</name>
<dbReference type="EMBL" id="JAIWYP010000001">
    <property type="protein sequence ID" value="KAH3897414.1"/>
    <property type="molecule type" value="Genomic_DNA"/>
</dbReference>
<keyword evidence="3" id="KW-1185">Reference proteome</keyword>
<dbReference type="AlphaFoldDB" id="A0A9D4NP09"/>
<reference evidence="2" key="1">
    <citation type="journal article" date="2019" name="bioRxiv">
        <title>The Genome of the Zebra Mussel, Dreissena polymorpha: A Resource for Invasive Species Research.</title>
        <authorList>
            <person name="McCartney M.A."/>
            <person name="Auch B."/>
            <person name="Kono T."/>
            <person name="Mallez S."/>
            <person name="Zhang Y."/>
            <person name="Obille A."/>
            <person name="Becker A."/>
            <person name="Abrahante J.E."/>
            <person name="Garbe J."/>
            <person name="Badalamenti J.P."/>
            <person name="Herman A."/>
            <person name="Mangelson H."/>
            <person name="Liachko I."/>
            <person name="Sullivan S."/>
            <person name="Sone E.D."/>
            <person name="Koren S."/>
            <person name="Silverstein K.A.T."/>
            <person name="Beckman K.B."/>
            <person name="Gohl D.M."/>
        </authorList>
    </citation>
    <scope>NUCLEOTIDE SEQUENCE</scope>
    <source>
        <strain evidence="2">Duluth1</strain>
        <tissue evidence="2">Whole animal</tissue>
    </source>
</reference>
<evidence type="ECO:0000313" key="3">
    <source>
        <dbReference type="Proteomes" id="UP000828390"/>
    </source>
</evidence>
<evidence type="ECO:0000256" key="1">
    <source>
        <dbReference type="SAM" id="MobiDB-lite"/>
    </source>
</evidence>
<organism evidence="2 3">
    <name type="scientific">Dreissena polymorpha</name>
    <name type="common">Zebra mussel</name>
    <name type="synonym">Mytilus polymorpha</name>
    <dbReference type="NCBI Taxonomy" id="45954"/>
    <lineage>
        <taxon>Eukaryota</taxon>
        <taxon>Metazoa</taxon>
        <taxon>Spiralia</taxon>
        <taxon>Lophotrochozoa</taxon>
        <taxon>Mollusca</taxon>
        <taxon>Bivalvia</taxon>
        <taxon>Autobranchia</taxon>
        <taxon>Heteroconchia</taxon>
        <taxon>Euheterodonta</taxon>
        <taxon>Imparidentia</taxon>
        <taxon>Neoheterodontei</taxon>
        <taxon>Myida</taxon>
        <taxon>Dreissenoidea</taxon>
        <taxon>Dreissenidae</taxon>
        <taxon>Dreissena</taxon>
    </lineage>
</organism>
<evidence type="ECO:0000313" key="2">
    <source>
        <dbReference type="EMBL" id="KAH3897414.1"/>
    </source>
</evidence>
<gene>
    <name evidence="2" type="ORF">DPMN_021602</name>
</gene>